<proteinExistence type="predicted"/>
<evidence type="ECO:0000313" key="4">
    <source>
        <dbReference type="EMBL" id="SEJ06806.1"/>
    </source>
</evidence>
<dbReference type="GeneID" id="35002302"/>
<dbReference type="Pfam" id="PF24218">
    <property type="entry name" value="DUF7437"/>
    <property type="match status" value="1"/>
</dbReference>
<protein>
    <submittedName>
        <fullName evidence="4">Sugar-specific transcriptional regulator TrmB</fullName>
    </submittedName>
</protein>
<sequence>MDDQPDTPPRPDGGTSALHTPPRDILNQETLKPELLAENAPGLETLVKLLNQPALARVYVYVCYWGPVSPPEVMDDLDLSKSTAYDYVDRLVDLGLVERDDSTRPQQLTAEPVILVEPYTPIIITPTVLHAFALQEVDEDVEYFLDRYGIGKLVAALRGAGLHHAGNMTQRMVASEIDVRDTEAMMIIYALVPALAVGREQDPYFEYLFPDVHNQMDLPDLDEQETSPAQPDDVE</sequence>
<accession>A0A2H4Q1L0</accession>
<dbReference type="EMBL" id="FNYR01000019">
    <property type="protein sequence ID" value="SEJ06806.1"/>
    <property type="molecule type" value="Genomic_DNA"/>
</dbReference>
<dbReference type="AlphaFoldDB" id="A0A1H6VSV3"/>
<feature type="region of interest" description="Disordered" evidence="1">
    <location>
        <begin position="1"/>
        <end position="24"/>
    </location>
</feature>
<evidence type="ECO:0000259" key="3">
    <source>
        <dbReference type="Pfam" id="PF24218"/>
    </source>
</evidence>
<reference evidence="4 5" key="1">
    <citation type="submission" date="2016-10" db="EMBL/GenBank/DDBJ databases">
        <authorList>
            <person name="de Groot N.N."/>
        </authorList>
    </citation>
    <scope>NUCLEOTIDE SEQUENCE [LARGE SCALE GENOMIC DNA]</scope>
    <source>
        <strain evidence="4 5">DSM 22187</strain>
    </source>
</reference>
<dbReference type="InterPro" id="IPR055860">
    <property type="entry name" value="DUF7437"/>
</dbReference>
<dbReference type="KEGG" id="hae:halTADL_1499"/>
<dbReference type="Gene3D" id="1.10.10.10">
    <property type="entry name" value="Winged helix-like DNA-binding domain superfamily/Winged helix DNA-binding domain"/>
    <property type="match status" value="1"/>
</dbReference>
<dbReference type="STRING" id="1073996.SAMN05444271_11914"/>
<dbReference type="Pfam" id="PF01978">
    <property type="entry name" value="TrmB"/>
    <property type="match status" value="1"/>
</dbReference>
<dbReference type="InterPro" id="IPR002831">
    <property type="entry name" value="Tscrpt_reg_TrmB_N"/>
</dbReference>
<gene>
    <name evidence="4" type="ORF">SAMN05444271_11914</name>
</gene>
<dbReference type="InterPro" id="IPR036388">
    <property type="entry name" value="WH-like_DNA-bd_sf"/>
</dbReference>
<feature type="domain" description="DUF7437" evidence="3">
    <location>
        <begin position="135"/>
        <end position="196"/>
    </location>
</feature>
<organism evidence="4 5">
    <name type="scientific">Halohasta litchfieldiae</name>
    <dbReference type="NCBI Taxonomy" id="1073996"/>
    <lineage>
        <taxon>Archaea</taxon>
        <taxon>Methanobacteriati</taxon>
        <taxon>Methanobacteriota</taxon>
        <taxon>Stenosarchaea group</taxon>
        <taxon>Halobacteria</taxon>
        <taxon>Halobacteriales</taxon>
        <taxon>Haloferacaceae</taxon>
        <taxon>Halohasta</taxon>
    </lineage>
</organism>
<dbReference type="InterPro" id="IPR036390">
    <property type="entry name" value="WH_DNA-bd_sf"/>
</dbReference>
<feature type="compositionally biased region" description="Pro residues" evidence="1">
    <location>
        <begin position="1"/>
        <end position="11"/>
    </location>
</feature>
<evidence type="ECO:0000313" key="5">
    <source>
        <dbReference type="Proteomes" id="UP000198888"/>
    </source>
</evidence>
<dbReference type="RefSeq" id="WP_089673058.1">
    <property type="nucleotide sequence ID" value="NZ_CP024845.1"/>
</dbReference>
<keyword evidence="5" id="KW-1185">Reference proteome</keyword>
<dbReference type="SUPFAM" id="SSF46785">
    <property type="entry name" value="Winged helix' DNA-binding domain"/>
    <property type="match status" value="1"/>
</dbReference>
<evidence type="ECO:0000259" key="2">
    <source>
        <dbReference type="Pfam" id="PF01978"/>
    </source>
</evidence>
<feature type="domain" description="Transcription regulator TrmB N-terminal" evidence="2">
    <location>
        <begin position="56"/>
        <end position="105"/>
    </location>
</feature>
<accession>A0A1H6VSV3</accession>
<name>A0A1H6VSV3_9EURY</name>
<dbReference type="OrthoDB" id="350231at2157"/>
<dbReference type="Proteomes" id="UP000198888">
    <property type="component" value="Unassembled WGS sequence"/>
</dbReference>
<evidence type="ECO:0000256" key="1">
    <source>
        <dbReference type="SAM" id="MobiDB-lite"/>
    </source>
</evidence>